<dbReference type="Proteomes" id="UP000190837">
    <property type="component" value="Unassembled WGS sequence"/>
</dbReference>
<feature type="transmembrane region" description="Helical" evidence="9">
    <location>
        <begin position="175"/>
        <end position="196"/>
    </location>
</feature>
<sequence>MWYAASFRRALFQFLLLALIVVVAAMLWRNTAANMAARGLVFSFAFLDNPAGFAVSQHLLPYQESDSYGWLFVIGLLNTLLVSLLAIVAATLVGVVVGVLRVSRNWLLRRLAAVYVEVFRNIPLLLQLFFWYFAVLAVLPAPRASTLRLGCDEAGCLAVLSNRGLSLIAPLWQSALQTALALCAVGVVLAALLARWNRRRQAQSGQVLRLWWAYALLIVALPLAAFALLVDPAQLSRPLLQGFNFRGGVTLLPELMALWLALSLYSASYIAEYVRSGIASVPRGQYEAAEALGLPPARVMRLVILPQALRVMVPPMTSQYLNIVKNSSLATAIAYPDLVSVFTGTALNQTGRAVEIIGLTMAVYLAISLLISLAMTLYNRRIRIVER</sequence>
<keyword evidence="8 9" id="KW-0472">Membrane</keyword>
<dbReference type="GO" id="GO:0022857">
    <property type="term" value="F:transmembrane transporter activity"/>
    <property type="evidence" value="ECO:0007669"/>
    <property type="project" value="InterPro"/>
</dbReference>
<accession>A0A1C3H618</accession>
<feature type="transmembrane region" description="Helical" evidence="9">
    <location>
        <begin position="121"/>
        <end position="139"/>
    </location>
</feature>
<dbReference type="InterPro" id="IPR043429">
    <property type="entry name" value="ArtM/GltK/GlnP/TcyL/YhdX-like"/>
</dbReference>
<dbReference type="EMBL" id="FKLO01000067">
    <property type="protein sequence ID" value="SAM69024.1"/>
    <property type="molecule type" value="Genomic_DNA"/>
</dbReference>
<evidence type="ECO:0000256" key="5">
    <source>
        <dbReference type="ARBA" id="ARBA00022692"/>
    </source>
</evidence>
<gene>
    <name evidence="11" type="ORF">CHUV0807_2000</name>
</gene>
<keyword evidence="4" id="KW-1003">Cell membrane</keyword>
<evidence type="ECO:0000256" key="9">
    <source>
        <dbReference type="RuleBase" id="RU363032"/>
    </source>
</evidence>
<keyword evidence="6" id="KW-0029">Amino-acid transport</keyword>
<evidence type="ECO:0000256" key="2">
    <source>
        <dbReference type="ARBA" id="ARBA00010072"/>
    </source>
</evidence>
<evidence type="ECO:0000313" key="12">
    <source>
        <dbReference type="Proteomes" id="UP000190837"/>
    </source>
</evidence>
<organism evidence="11 12">
    <name type="scientific">Cardiobacterium hominis</name>
    <dbReference type="NCBI Taxonomy" id="2718"/>
    <lineage>
        <taxon>Bacteria</taxon>
        <taxon>Pseudomonadati</taxon>
        <taxon>Pseudomonadota</taxon>
        <taxon>Gammaproteobacteria</taxon>
        <taxon>Cardiobacteriales</taxon>
        <taxon>Cardiobacteriaceae</taxon>
        <taxon>Cardiobacterium</taxon>
    </lineage>
</organism>
<dbReference type="InterPro" id="IPR000515">
    <property type="entry name" value="MetI-like"/>
</dbReference>
<feature type="transmembrane region" description="Helical" evidence="9">
    <location>
        <begin position="329"/>
        <end position="347"/>
    </location>
</feature>
<dbReference type="CDD" id="cd06261">
    <property type="entry name" value="TM_PBP2"/>
    <property type="match status" value="1"/>
</dbReference>
<name>A0A1C3H618_9GAMM</name>
<dbReference type="GO" id="GO:0006865">
    <property type="term" value="P:amino acid transport"/>
    <property type="evidence" value="ECO:0007669"/>
    <property type="project" value="UniProtKB-KW"/>
</dbReference>
<keyword evidence="7 9" id="KW-1133">Transmembrane helix</keyword>
<dbReference type="GO" id="GO:0043190">
    <property type="term" value="C:ATP-binding cassette (ABC) transporter complex"/>
    <property type="evidence" value="ECO:0007669"/>
    <property type="project" value="InterPro"/>
</dbReference>
<dbReference type="PANTHER" id="PTHR30614:SF37">
    <property type="entry name" value="AMINO-ACID ABC TRANSPORTER PERMEASE PROTEIN YHDX-RELATED"/>
    <property type="match status" value="1"/>
</dbReference>
<dbReference type="NCBIfam" id="TIGR01726">
    <property type="entry name" value="HEQRo_perm_3TM"/>
    <property type="match status" value="1"/>
</dbReference>
<evidence type="ECO:0000259" key="10">
    <source>
        <dbReference type="PROSITE" id="PS50928"/>
    </source>
</evidence>
<keyword evidence="5 9" id="KW-0812">Transmembrane</keyword>
<dbReference type="InterPro" id="IPR010065">
    <property type="entry name" value="AA_ABC_transptr_permease_3TM"/>
</dbReference>
<reference evidence="12" key="1">
    <citation type="submission" date="2016-04" db="EMBL/GenBank/DDBJ databases">
        <authorList>
            <person name="Tagini F."/>
        </authorList>
    </citation>
    <scope>NUCLEOTIDE SEQUENCE [LARGE SCALE GENOMIC DNA]</scope>
    <source>
        <strain evidence="12">CHUV0807</strain>
    </source>
</reference>
<dbReference type="PROSITE" id="PS50928">
    <property type="entry name" value="ABC_TM1"/>
    <property type="match status" value="1"/>
</dbReference>
<proteinExistence type="inferred from homology"/>
<keyword evidence="3 9" id="KW-0813">Transport</keyword>
<dbReference type="RefSeq" id="WP_079541627.1">
    <property type="nucleotide sequence ID" value="NZ_FKLO01000067.1"/>
</dbReference>
<dbReference type="AlphaFoldDB" id="A0A1C3H618"/>
<evidence type="ECO:0000256" key="3">
    <source>
        <dbReference type="ARBA" id="ARBA00022448"/>
    </source>
</evidence>
<dbReference type="PANTHER" id="PTHR30614">
    <property type="entry name" value="MEMBRANE COMPONENT OF AMINO ACID ABC TRANSPORTER"/>
    <property type="match status" value="1"/>
</dbReference>
<evidence type="ECO:0000256" key="6">
    <source>
        <dbReference type="ARBA" id="ARBA00022970"/>
    </source>
</evidence>
<feature type="transmembrane region" description="Helical" evidence="9">
    <location>
        <begin position="208"/>
        <end position="230"/>
    </location>
</feature>
<comment type="similarity">
    <text evidence="2">Belongs to the binding-protein-dependent transport system permease family. HisMQ subfamily.</text>
</comment>
<evidence type="ECO:0000256" key="7">
    <source>
        <dbReference type="ARBA" id="ARBA00022989"/>
    </source>
</evidence>
<evidence type="ECO:0000256" key="8">
    <source>
        <dbReference type="ARBA" id="ARBA00023136"/>
    </source>
</evidence>
<feature type="domain" description="ABC transmembrane type-1" evidence="10">
    <location>
        <begin position="76"/>
        <end position="375"/>
    </location>
</feature>
<dbReference type="Pfam" id="PF00528">
    <property type="entry name" value="BPD_transp_1"/>
    <property type="match status" value="1"/>
</dbReference>
<feature type="transmembrane region" description="Helical" evidence="9">
    <location>
        <begin position="250"/>
        <end position="271"/>
    </location>
</feature>
<evidence type="ECO:0000256" key="4">
    <source>
        <dbReference type="ARBA" id="ARBA00022475"/>
    </source>
</evidence>
<evidence type="ECO:0000313" key="11">
    <source>
        <dbReference type="EMBL" id="SAM69024.1"/>
    </source>
</evidence>
<dbReference type="SUPFAM" id="SSF161098">
    <property type="entry name" value="MetI-like"/>
    <property type="match status" value="2"/>
</dbReference>
<comment type="subcellular location">
    <subcellularLocation>
        <location evidence="1">Cell inner membrane</location>
        <topology evidence="1">Multi-pass membrane protein</topology>
    </subcellularLocation>
    <subcellularLocation>
        <location evidence="9">Cell membrane</location>
        <topology evidence="9">Multi-pass membrane protein</topology>
    </subcellularLocation>
</comment>
<feature type="transmembrane region" description="Helical" evidence="9">
    <location>
        <begin position="353"/>
        <end position="378"/>
    </location>
</feature>
<dbReference type="Gene3D" id="1.10.3720.10">
    <property type="entry name" value="MetI-like"/>
    <property type="match status" value="1"/>
</dbReference>
<evidence type="ECO:0000256" key="1">
    <source>
        <dbReference type="ARBA" id="ARBA00004429"/>
    </source>
</evidence>
<protein>
    <submittedName>
        <fullName evidence="11">Glutamate Aspartate transport system permease protein GltJ (TC 3.A.1.3.4)</fullName>
    </submittedName>
</protein>
<feature type="transmembrane region" description="Helical" evidence="9">
    <location>
        <begin position="67"/>
        <end position="100"/>
    </location>
</feature>
<dbReference type="InterPro" id="IPR035906">
    <property type="entry name" value="MetI-like_sf"/>
</dbReference>